<comment type="catalytic activity">
    <reaction evidence="1 5">
        <text>a ribonucleoside 5'-phosphate + H2O = a ribonucleoside + phosphate</text>
        <dbReference type="Rhea" id="RHEA:12484"/>
        <dbReference type="ChEBI" id="CHEBI:15377"/>
        <dbReference type="ChEBI" id="CHEBI:18254"/>
        <dbReference type="ChEBI" id="CHEBI:43474"/>
        <dbReference type="ChEBI" id="CHEBI:58043"/>
        <dbReference type="EC" id="3.1.3.5"/>
    </reaction>
</comment>
<evidence type="ECO:0000256" key="1">
    <source>
        <dbReference type="ARBA" id="ARBA00000815"/>
    </source>
</evidence>
<evidence type="ECO:0000313" key="7">
    <source>
        <dbReference type="EMBL" id="RNB87787.1"/>
    </source>
</evidence>
<dbReference type="Proteomes" id="UP000271031">
    <property type="component" value="Unassembled WGS sequence"/>
</dbReference>
<feature type="binding site" evidence="5">
    <location>
        <position position="9"/>
    </location>
    <ligand>
        <name>a divalent metal cation</name>
        <dbReference type="ChEBI" id="CHEBI:60240"/>
    </ligand>
</feature>
<keyword evidence="3 5" id="KW-0479">Metal-binding</keyword>
<evidence type="ECO:0000256" key="5">
    <source>
        <dbReference type="HAMAP-Rule" id="MF_00060"/>
    </source>
</evidence>
<evidence type="ECO:0000256" key="3">
    <source>
        <dbReference type="ARBA" id="ARBA00022723"/>
    </source>
</evidence>
<reference evidence="7 8" key="1">
    <citation type="submission" date="2018-10" db="EMBL/GenBank/DDBJ databases">
        <title>Phylogenomics of Brevibacillus.</title>
        <authorList>
            <person name="Dunlap C."/>
        </authorList>
    </citation>
    <scope>NUCLEOTIDE SEQUENCE [LARGE SCALE GENOMIC DNA]</scope>
    <source>
        <strain evidence="7 8">JCM 15716</strain>
    </source>
</reference>
<dbReference type="InterPro" id="IPR030048">
    <property type="entry name" value="SurE"/>
</dbReference>
<dbReference type="Pfam" id="PF01975">
    <property type="entry name" value="SurE"/>
    <property type="match status" value="1"/>
</dbReference>
<dbReference type="PANTHER" id="PTHR30457">
    <property type="entry name" value="5'-NUCLEOTIDASE SURE"/>
    <property type="match status" value="1"/>
</dbReference>
<protein>
    <recommendedName>
        <fullName evidence="5">5'-nucleotidase SurE</fullName>
        <ecNumber evidence="5">3.1.3.5</ecNumber>
    </recommendedName>
    <alternativeName>
        <fullName evidence="5">Nucleoside 5'-monophosphate phosphohydrolase</fullName>
    </alternativeName>
</protein>
<dbReference type="AlphaFoldDB" id="A0A3M8DL08"/>
<dbReference type="GO" id="GO:0005737">
    <property type="term" value="C:cytoplasm"/>
    <property type="evidence" value="ECO:0007669"/>
    <property type="project" value="UniProtKB-SubCell"/>
</dbReference>
<sequence>MLRILVTNDDGINAQGIRVLAEALLAIPDAEIHVVAPQEEKSGVGHGITYREALAPKEHEFYGLPVKAWAVNGNPADCVKAAYFLLYGEEKPDIVFSGINVGNNLGRDIYYSGTCSAAREAVILGVPAVALSYDNFFHGEDYGQAKEIVSPILAELAEKARLRSLPADVFWNVNVPHLPLADIKGVRPASLSLHHYADVYHHQEGGYWLQREYPDQVITDTDEDYWLMKQGYVTVTPVHIDATDRTLLADIASWPSIKGLGKGENGE</sequence>
<dbReference type="SUPFAM" id="SSF64167">
    <property type="entry name" value="SurE-like"/>
    <property type="match status" value="1"/>
</dbReference>
<comment type="subcellular location">
    <subcellularLocation>
        <location evidence="5">Cytoplasm</location>
    </subcellularLocation>
</comment>
<keyword evidence="5" id="KW-0963">Cytoplasm</keyword>
<dbReference type="HAMAP" id="MF_00060">
    <property type="entry name" value="SurE"/>
    <property type="match status" value="1"/>
</dbReference>
<dbReference type="NCBIfam" id="TIGR00087">
    <property type="entry name" value="surE"/>
    <property type="match status" value="1"/>
</dbReference>
<keyword evidence="8" id="KW-1185">Reference proteome</keyword>
<dbReference type="GO" id="GO:0008253">
    <property type="term" value="F:5'-nucleotidase activity"/>
    <property type="evidence" value="ECO:0007669"/>
    <property type="project" value="UniProtKB-UniRule"/>
</dbReference>
<organism evidence="7 8">
    <name type="scientific">Brevibacillus fluminis</name>
    <dbReference type="NCBI Taxonomy" id="511487"/>
    <lineage>
        <taxon>Bacteria</taxon>
        <taxon>Bacillati</taxon>
        <taxon>Bacillota</taxon>
        <taxon>Bacilli</taxon>
        <taxon>Bacillales</taxon>
        <taxon>Paenibacillaceae</taxon>
        <taxon>Brevibacillus</taxon>
    </lineage>
</organism>
<gene>
    <name evidence="5 7" type="primary">surE</name>
    <name evidence="7" type="ORF">EDM56_13225</name>
</gene>
<feature type="binding site" evidence="5">
    <location>
        <position position="10"/>
    </location>
    <ligand>
        <name>a divalent metal cation</name>
        <dbReference type="ChEBI" id="CHEBI:60240"/>
    </ligand>
</feature>
<feature type="binding site" evidence="5">
    <location>
        <position position="100"/>
    </location>
    <ligand>
        <name>a divalent metal cation</name>
        <dbReference type="ChEBI" id="CHEBI:60240"/>
    </ligand>
</feature>
<comment type="similarity">
    <text evidence="2 5">Belongs to the SurE nucleotidase family.</text>
</comment>
<name>A0A3M8DL08_9BACL</name>
<dbReference type="GO" id="GO:0046872">
    <property type="term" value="F:metal ion binding"/>
    <property type="evidence" value="ECO:0007669"/>
    <property type="project" value="UniProtKB-UniRule"/>
</dbReference>
<accession>A0A3M8DL08</accession>
<dbReference type="PANTHER" id="PTHR30457:SF0">
    <property type="entry name" value="PHOSPHATASE, PUTATIVE (AFU_ORTHOLOGUE AFUA_4G01070)-RELATED"/>
    <property type="match status" value="1"/>
</dbReference>
<dbReference type="RefSeq" id="WP_122918392.1">
    <property type="nucleotide sequence ID" value="NZ_RHHQ01000010.1"/>
</dbReference>
<dbReference type="InterPro" id="IPR036523">
    <property type="entry name" value="SurE-like_sf"/>
</dbReference>
<dbReference type="OrthoDB" id="9780815at2"/>
<comment type="function">
    <text evidence="5">Nucleotidase that shows phosphatase activity on nucleoside 5'-monophosphates.</text>
</comment>
<evidence type="ECO:0000313" key="8">
    <source>
        <dbReference type="Proteomes" id="UP000271031"/>
    </source>
</evidence>
<proteinExistence type="inferred from homology"/>
<dbReference type="EC" id="3.1.3.5" evidence="5"/>
<evidence type="ECO:0000259" key="6">
    <source>
        <dbReference type="Pfam" id="PF01975"/>
    </source>
</evidence>
<dbReference type="Gene3D" id="3.40.1210.10">
    <property type="entry name" value="Survival protein SurE-like phosphatase/nucleotidase"/>
    <property type="match status" value="1"/>
</dbReference>
<comment type="caution">
    <text evidence="7">The sequence shown here is derived from an EMBL/GenBank/DDBJ whole genome shotgun (WGS) entry which is preliminary data.</text>
</comment>
<keyword evidence="5" id="KW-0547">Nucleotide-binding</keyword>
<comment type="cofactor">
    <cofactor evidence="5">
        <name>a divalent metal cation</name>
        <dbReference type="ChEBI" id="CHEBI:60240"/>
    </cofactor>
    <text evidence="5">Binds 1 divalent metal cation per subunit.</text>
</comment>
<dbReference type="GO" id="GO:0000166">
    <property type="term" value="F:nucleotide binding"/>
    <property type="evidence" value="ECO:0007669"/>
    <property type="project" value="UniProtKB-KW"/>
</dbReference>
<evidence type="ECO:0000256" key="4">
    <source>
        <dbReference type="ARBA" id="ARBA00022801"/>
    </source>
</evidence>
<keyword evidence="4 5" id="KW-0378">Hydrolase</keyword>
<evidence type="ECO:0000256" key="2">
    <source>
        <dbReference type="ARBA" id="ARBA00011062"/>
    </source>
</evidence>
<dbReference type="InterPro" id="IPR002828">
    <property type="entry name" value="SurE-like_Pase/nucleotidase"/>
</dbReference>
<dbReference type="EMBL" id="RHHQ01000010">
    <property type="protein sequence ID" value="RNB87787.1"/>
    <property type="molecule type" value="Genomic_DNA"/>
</dbReference>
<feature type="binding site" evidence="5">
    <location>
        <position position="42"/>
    </location>
    <ligand>
        <name>a divalent metal cation</name>
        <dbReference type="ChEBI" id="CHEBI:60240"/>
    </ligand>
</feature>
<feature type="domain" description="Survival protein SurE-like phosphatase/nucleotidase" evidence="6">
    <location>
        <begin position="4"/>
        <end position="197"/>
    </location>
</feature>